<dbReference type="AlphaFoldDB" id="A0A855X3W3"/>
<evidence type="ECO:0000256" key="2">
    <source>
        <dbReference type="ARBA" id="ARBA00006576"/>
    </source>
</evidence>
<reference evidence="10 11" key="1">
    <citation type="journal article" date="2018" name="ISME J.">
        <title>A methanotrophic archaeon couples anaerobic oxidation of methane to Fe(III) reduction.</title>
        <authorList>
            <person name="Cai C."/>
            <person name="Leu A.O."/>
            <person name="Xie G.J."/>
            <person name="Guo J."/>
            <person name="Feng Y."/>
            <person name="Zhao J.X."/>
            <person name="Tyson G.W."/>
            <person name="Yuan Z."/>
            <person name="Hu S."/>
        </authorList>
    </citation>
    <scope>NUCLEOTIDE SEQUENCE [LARGE SCALE GENOMIC DNA]</scope>
    <source>
        <strain evidence="10">FeB_12</strain>
    </source>
</reference>
<comment type="similarity">
    <text evidence="2">Belongs to the cytidine and deoxycytidylate deaminase family.</text>
</comment>
<evidence type="ECO:0000256" key="5">
    <source>
        <dbReference type="ARBA" id="ARBA00022801"/>
    </source>
</evidence>
<feature type="binding site" evidence="8">
    <location>
        <position position="106"/>
    </location>
    <ligand>
        <name>Zn(2+)</name>
        <dbReference type="ChEBI" id="CHEBI:29105"/>
        <note>catalytic</note>
    </ligand>
</feature>
<feature type="active site" description="Proton donor" evidence="7">
    <location>
        <position position="81"/>
    </location>
</feature>
<dbReference type="GO" id="GO:0005737">
    <property type="term" value="C:cytoplasm"/>
    <property type="evidence" value="ECO:0007669"/>
    <property type="project" value="TreeGrafter"/>
</dbReference>
<comment type="cofactor">
    <cofactor evidence="1 8">
        <name>Zn(2+)</name>
        <dbReference type="ChEBI" id="CHEBI:29105"/>
    </cofactor>
</comment>
<dbReference type="CDD" id="cd01286">
    <property type="entry name" value="deoxycytidylate_deaminase"/>
    <property type="match status" value="1"/>
</dbReference>
<evidence type="ECO:0000313" key="10">
    <source>
        <dbReference type="EMBL" id="PWB70340.1"/>
    </source>
</evidence>
<dbReference type="GO" id="GO:0006220">
    <property type="term" value="P:pyrimidine nucleotide metabolic process"/>
    <property type="evidence" value="ECO:0007669"/>
    <property type="project" value="InterPro"/>
</dbReference>
<dbReference type="EMBL" id="PQAP01000147">
    <property type="protein sequence ID" value="PWB70340.1"/>
    <property type="molecule type" value="Genomic_DNA"/>
</dbReference>
<dbReference type="FunFam" id="3.40.140.10:FF:000021">
    <property type="entry name" value="Deoxycytidylate deaminase"/>
    <property type="match status" value="1"/>
</dbReference>
<dbReference type="Pfam" id="PF00383">
    <property type="entry name" value="dCMP_cyt_deam_1"/>
    <property type="match status" value="1"/>
</dbReference>
<dbReference type="PROSITE" id="PS51747">
    <property type="entry name" value="CYT_DCMP_DEAMINASES_2"/>
    <property type="match status" value="1"/>
</dbReference>
<name>A0A855X3W3_9BACT</name>
<keyword evidence="5" id="KW-0378">Hydrolase</keyword>
<dbReference type="SUPFAM" id="SSF53927">
    <property type="entry name" value="Cytidine deaminase-like"/>
    <property type="match status" value="1"/>
</dbReference>
<feature type="binding site" evidence="8">
    <location>
        <position position="79"/>
    </location>
    <ligand>
        <name>Zn(2+)</name>
        <dbReference type="ChEBI" id="CHEBI:29105"/>
        <note>catalytic</note>
    </ligand>
</feature>
<dbReference type="InterPro" id="IPR016473">
    <property type="entry name" value="dCMP_deaminase"/>
</dbReference>
<gene>
    <name evidence="10" type="ORF">C3F09_09190</name>
</gene>
<dbReference type="InterPro" id="IPR016192">
    <property type="entry name" value="APOBEC/CMP_deaminase_Zn-bd"/>
</dbReference>
<keyword evidence="3 8" id="KW-0479">Metal-binding</keyword>
<dbReference type="GO" id="GO:0004132">
    <property type="term" value="F:dCMP deaminase activity"/>
    <property type="evidence" value="ECO:0007669"/>
    <property type="project" value="InterPro"/>
</dbReference>
<protein>
    <submittedName>
        <fullName evidence="10">Cytidine deaminase</fullName>
    </submittedName>
</protein>
<feature type="binding site" evidence="8">
    <location>
        <position position="109"/>
    </location>
    <ligand>
        <name>Zn(2+)</name>
        <dbReference type="ChEBI" id="CHEBI:29105"/>
        <note>catalytic</note>
    </ligand>
</feature>
<comment type="caution">
    <text evidence="10">The sequence shown here is derived from an EMBL/GenBank/DDBJ whole genome shotgun (WGS) entry which is preliminary data.</text>
</comment>
<dbReference type="PANTHER" id="PTHR11086:SF18">
    <property type="entry name" value="DEOXYCYTIDYLATE DEAMINASE"/>
    <property type="match status" value="1"/>
</dbReference>
<evidence type="ECO:0000256" key="7">
    <source>
        <dbReference type="PIRSR" id="PIRSR006019-1"/>
    </source>
</evidence>
<dbReference type="GO" id="GO:0009165">
    <property type="term" value="P:nucleotide biosynthetic process"/>
    <property type="evidence" value="ECO:0007669"/>
    <property type="project" value="UniProtKB-KW"/>
</dbReference>
<proteinExistence type="inferred from homology"/>
<evidence type="ECO:0000256" key="4">
    <source>
        <dbReference type="ARBA" id="ARBA00022727"/>
    </source>
</evidence>
<dbReference type="Gene3D" id="3.40.140.10">
    <property type="entry name" value="Cytidine Deaminase, domain 2"/>
    <property type="match status" value="1"/>
</dbReference>
<evidence type="ECO:0000256" key="1">
    <source>
        <dbReference type="ARBA" id="ARBA00001947"/>
    </source>
</evidence>
<dbReference type="InterPro" id="IPR035105">
    <property type="entry name" value="Deoxycytidylate_deaminase_dom"/>
</dbReference>
<feature type="domain" description="CMP/dCMP-type deaminase" evidence="9">
    <location>
        <begin position="10"/>
        <end position="159"/>
    </location>
</feature>
<dbReference type="InterPro" id="IPR002125">
    <property type="entry name" value="CMP_dCMP_dom"/>
</dbReference>
<evidence type="ECO:0000256" key="3">
    <source>
        <dbReference type="ARBA" id="ARBA00022723"/>
    </source>
</evidence>
<keyword evidence="6 8" id="KW-0862">Zinc</keyword>
<dbReference type="PROSITE" id="PS00903">
    <property type="entry name" value="CYT_DCMP_DEAMINASES_1"/>
    <property type="match status" value="1"/>
</dbReference>
<dbReference type="Proteomes" id="UP000250918">
    <property type="component" value="Unassembled WGS sequence"/>
</dbReference>
<accession>A0A855X3W3</accession>
<sequence>MTGKRTDYLSWDDYFMAVAELSAMRSKDPGTQVGACIVNRNKRIIGIGYNGFPVGCSDDELPWAREGEFLETKYPYVCHAEMNAITNAANKPDLDGATMYVSLYPCNECAKLIVQVGVKEVVYLSDKYAHDGKFIAARRIFEMAGVKTRQLVPHRTRIELRLEE</sequence>
<evidence type="ECO:0000256" key="6">
    <source>
        <dbReference type="ARBA" id="ARBA00022833"/>
    </source>
</evidence>
<organism evidence="10 11">
    <name type="scientific">candidate division GN15 bacterium</name>
    <dbReference type="NCBI Taxonomy" id="2072418"/>
    <lineage>
        <taxon>Bacteria</taxon>
        <taxon>candidate division GN15</taxon>
    </lineage>
</organism>
<dbReference type="PIRSF" id="PIRSF006019">
    <property type="entry name" value="dCMP_deaminase"/>
    <property type="match status" value="1"/>
</dbReference>
<evidence type="ECO:0000259" key="9">
    <source>
        <dbReference type="PROSITE" id="PS51747"/>
    </source>
</evidence>
<dbReference type="InterPro" id="IPR015517">
    <property type="entry name" value="dCMP_deaminase-rel"/>
</dbReference>
<dbReference type="GO" id="GO:0008270">
    <property type="term" value="F:zinc ion binding"/>
    <property type="evidence" value="ECO:0007669"/>
    <property type="project" value="InterPro"/>
</dbReference>
<dbReference type="PANTHER" id="PTHR11086">
    <property type="entry name" value="DEOXYCYTIDYLATE DEAMINASE-RELATED"/>
    <property type="match status" value="1"/>
</dbReference>
<evidence type="ECO:0000256" key="8">
    <source>
        <dbReference type="PIRSR" id="PIRSR006019-2"/>
    </source>
</evidence>
<evidence type="ECO:0000313" key="11">
    <source>
        <dbReference type="Proteomes" id="UP000250918"/>
    </source>
</evidence>
<keyword evidence="4" id="KW-0545">Nucleotide biosynthesis</keyword>
<dbReference type="InterPro" id="IPR016193">
    <property type="entry name" value="Cytidine_deaminase-like"/>
</dbReference>